<reference evidence="1" key="1">
    <citation type="submission" date="2014-11" db="EMBL/GenBank/DDBJ databases">
        <authorList>
            <person name="Amaro Gonzalez C."/>
        </authorList>
    </citation>
    <scope>NUCLEOTIDE SEQUENCE</scope>
</reference>
<reference evidence="1" key="2">
    <citation type="journal article" date="2015" name="Fish Shellfish Immunol.">
        <title>Early steps in the European eel (Anguilla anguilla)-Vibrio vulnificus interaction in the gills: Role of the RtxA13 toxin.</title>
        <authorList>
            <person name="Callol A."/>
            <person name="Pajuelo D."/>
            <person name="Ebbesson L."/>
            <person name="Teles M."/>
            <person name="MacKenzie S."/>
            <person name="Amaro C."/>
        </authorList>
    </citation>
    <scope>NUCLEOTIDE SEQUENCE</scope>
</reference>
<protein>
    <submittedName>
        <fullName evidence="1">Uncharacterized protein</fullName>
    </submittedName>
</protein>
<name>A0A0E9TQ12_ANGAN</name>
<proteinExistence type="predicted"/>
<sequence length="44" mass="5086">MTLHGSWNLVSLPPSMWQTVPRALRKGIIHGCICFFYCPFIVHK</sequence>
<organism evidence="1">
    <name type="scientific">Anguilla anguilla</name>
    <name type="common">European freshwater eel</name>
    <name type="synonym">Muraena anguilla</name>
    <dbReference type="NCBI Taxonomy" id="7936"/>
    <lineage>
        <taxon>Eukaryota</taxon>
        <taxon>Metazoa</taxon>
        <taxon>Chordata</taxon>
        <taxon>Craniata</taxon>
        <taxon>Vertebrata</taxon>
        <taxon>Euteleostomi</taxon>
        <taxon>Actinopterygii</taxon>
        <taxon>Neopterygii</taxon>
        <taxon>Teleostei</taxon>
        <taxon>Anguilliformes</taxon>
        <taxon>Anguillidae</taxon>
        <taxon>Anguilla</taxon>
    </lineage>
</organism>
<dbReference type="EMBL" id="GBXM01053774">
    <property type="protein sequence ID" value="JAH54803.1"/>
    <property type="molecule type" value="Transcribed_RNA"/>
</dbReference>
<dbReference type="AlphaFoldDB" id="A0A0E9TQ12"/>
<accession>A0A0E9TQ12</accession>
<evidence type="ECO:0000313" key="1">
    <source>
        <dbReference type="EMBL" id="JAH54803.1"/>
    </source>
</evidence>